<keyword evidence="2" id="KW-1185">Reference proteome</keyword>
<evidence type="ECO:0000313" key="2">
    <source>
        <dbReference type="Proteomes" id="UP000488936"/>
    </source>
</evidence>
<reference evidence="1 2" key="1">
    <citation type="journal article" date="2006" name="Int. J. Syst. Evol. Microbiol.">
        <title>Myroides pelagicus sp. nov., isolated from seawater in Thailand.</title>
        <authorList>
            <person name="Yoon J."/>
            <person name="Maneerat S."/>
            <person name="Kawai F."/>
            <person name="Yokota A."/>
        </authorList>
    </citation>
    <scope>NUCLEOTIDE SEQUENCE [LARGE SCALE GENOMIC DNA]</scope>
    <source>
        <strain evidence="1 2">SM1T</strain>
    </source>
</reference>
<protein>
    <submittedName>
        <fullName evidence="1">Uncharacterized protein</fullName>
    </submittedName>
</protein>
<evidence type="ECO:0000313" key="1">
    <source>
        <dbReference type="EMBL" id="MTH29814.1"/>
    </source>
</evidence>
<dbReference type="Proteomes" id="UP000488936">
    <property type="component" value="Unassembled WGS sequence"/>
</dbReference>
<dbReference type="AlphaFoldDB" id="A0A7K1GNN8"/>
<sequence length="499" mass="59335">MSNSNKDVLFVLIKSLNRSEKRQFTLYVNRLQNNSEAKFILLFNAIEKMESYDEQLILKQGISTKQQLSNLKANLYRSILSSLRMNPSKKNIRIQIREQLDFATILYQKGLHKQSLKILGKAKVLALELEEKTLALEIIELEKVIESQYITRSIAGRADELIEQSDYLSKQYVYATRLSNLSLKFYSEMLVSGYAKSDEEKERITALFRDKLLEIDLDKLNFREKLWYYKAHVWRCFLIQDYRGAYRYSMSWVQLFYDKPKMIQSHPIWYLKGNSYLFKLILMFKSVERYIYWNNQLEEVINSGNFPQSENIGSQVFLLQFSNKLNIEFIKQTYDGSLLFVKQLQRGLNEYKNMIDEHHFLVLYFKVAALYFGYKKYDESLAYSNKILHNTTYVVQEDLLFHTRILSLMAQFDSGQDMQYDSYVKANKILMQKMKNLTPIHIALMKLFDGLVRVYPSEQKKMFVSFVIEAENLFENKFYRRSILYIDVLNWARRKIGLN</sequence>
<accession>A0A7K1GNN8</accession>
<organism evidence="1 2">
    <name type="scientific">Myroides pelagicus</name>
    <dbReference type="NCBI Taxonomy" id="270914"/>
    <lineage>
        <taxon>Bacteria</taxon>
        <taxon>Pseudomonadati</taxon>
        <taxon>Bacteroidota</taxon>
        <taxon>Flavobacteriia</taxon>
        <taxon>Flavobacteriales</taxon>
        <taxon>Flavobacteriaceae</taxon>
        <taxon>Myroides</taxon>
    </lineage>
</organism>
<gene>
    <name evidence="1" type="ORF">GJV77_07765</name>
</gene>
<comment type="caution">
    <text evidence="1">The sequence shown here is derived from an EMBL/GenBank/DDBJ whole genome shotgun (WGS) entry which is preliminary data.</text>
</comment>
<dbReference type="OrthoDB" id="714416at2"/>
<dbReference type="EMBL" id="WMJY01000014">
    <property type="protein sequence ID" value="MTH29814.1"/>
    <property type="molecule type" value="Genomic_DNA"/>
</dbReference>
<name>A0A7K1GNN8_9FLAO</name>
<dbReference type="RefSeq" id="WP_155035807.1">
    <property type="nucleotide sequence ID" value="NZ_JBHTIG010000057.1"/>
</dbReference>
<proteinExistence type="predicted"/>